<feature type="non-terminal residue" evidence="1">
    <location>
        <position position="1"/>
    </location>
</feature>
<accession>A0ABW3CHZ7</accession>
<organism evidence="1 2">
    <name type="scientific">Actinomadura adrarensis</name>
    <dbReference type="NCBI Taxonomy" id="1819600"/>
    <lineage>
        <taxon>Bacteria</taxon>
        <taxon>Bacillati</taxon>
        <taxon>Actinomycetota</taxon>
        <taxon>Actinomycetes</taxon>
        <taxon>Streptosporangiales</taxon>
        <taxon>Thermomonosporaceae</taxon>
        <taxon>Actinomadura</taxon>
    </lineage>
</organism>
<keyword evidence="1" id="KW-0808">Transferase</keyword>
<dbReference type="GO" id="GO:0016301">
    <property type="term" value="F:kinase activity"/>
    <property type="evidence" value="ECO:0007669"/>
    <property type="project" value="UniProtKB-KW"/>
</dbReference>
<keyword evidence="2" id="KW-1185">Reference proteome</keyword>
<dbReference type="Gene3D" id="2.60.200.40">
    <property type="match status" value="1"/>
</dbReference>
<protein>
    <submittedName>
        <fullName evidence="1">Diacylglycerol kinase family lipid kinase</fullName>
    </submittedName>
</protein>
<dbReference type="Proteomes" id="UP001597083">
    <property type="component" value="Unassembled WGS sequence"/>
</dbReference>
<name>A0ABW3CHZ7_9ACTN</name>
<dbReference type="InterPro" id="IPR016064">
    <property type="entry name" value="NAD/diacylglycerol_kinase_sf"/>
</dbReference>
<proteinExistence type="predicted"/>
<dbReference type="EMBL" id="JBHTIR010002134">
    <property type="protein sequence ID" value="MFD0853402.1"/>
    <property type="molecule type" value="Genomic_DNA"/>
</dbReference>
<sequence>GVAPVLGALAGMLTTRGRPLRGREVVNVHNAPEITVRADRPVAYQLDGDYLGEQRAVTFRSVPKAIRIVI</sequence>
<evidence type="ECO:0000313" key="2">
    <source>
        <dbReference type="Proteomes" id="UP001597083"/>
    </source>
</evidence>
<reference evidence="2" key="1">
    <citation type="journal article" date="2019" name="Int. J. Syst. Evol. Microbiol.">
        <title>The Global Catalogue of Microorganisms (GCM) 10K type strain sequencing project: providing services to taxonomists for standard genome sequencing and annotation.</title>
        <authorList>
            <consortium name="The Broad Institute Genomics Platform"/>
            <consortium name="The Broad Institute Genome Sequencing Center for Infectious Disease"/>
            <person name="Wu L."/>
            <person name="Ma J."/>
        </authorList>
    </citation>
    <scope>NUCLEOTIDE SEQUENCE [LARGE SCALE GENOMIC DNA]</scope>
    <source>
        <strain evidence="2">JCM 31696</strain>
    </source>
</reference>
<dbReference type="SUPFAM" id="SSF111331">
    <property type="entry name" value="NAD kinase/diacylglycerol kinase-like"/>
    <property type="match status" value="1"/>
</dbReference>
<keyword evidence="1" id="KW-0418">Kinase</keyword>
<gene>
    <name evidence="1" type="ORF">ACFQ07_14280</name>
</gene>
<evidence type="ECO:0000313" key="1">
    <source>
        <dbReference type="EMBL" id="MFD0853402.1"/>
    </source>
</evidence>
<comment type="caution">
    <text evidence="1">The sequence shown here is derived from an EMBL/GenBank/DDBJ whole genome shotgun (WGS) entry which is preliminary data.</text>
</comment>